<dbReference type="AlphaFoldDB" id="A1BZC8"/>
<evidence type="ECO:0000313" key="2">
    <source>
        <dbReference type="EMBL" id="ABK01173.1"/>
    </source>
</evidence>
<evidence type="ECO:0008006" key="3">
    <source>
        <dbReference type="Google" id="ProtNLM"/>
    </source>
</evidence>
<reference evidence="1" key="1">
    <citation type="journal article" date="2007" name="J. Bacteriol.">
        <title>Complete sequence analysis of novel plasmids from emetic and periodontal Bacillus cereus isolates reveals a common evolutionary history among the B. cereus-group plasmids, including Bacillus anthracis pXO1.</title>
        <authorList>
            <person name="Rasko D.A."/>
            <person name="Rosovitz M.J."/>
            <person name="Okstad O.A."/>
            <person name="Fouts D.E."/>
            <person name="Jiang L."/>
            <person name="Cer R.Z."/>
            <person name="Kolsto A.B."/>
            <person name="Gill S.R."/>
            <person name="Ravel J."/>
        </authorList>
    </citation>
    <scope>NUCLEOTIDE SEQUENCE</scope>
    <source>
        <strain evidence="2">AH818</strain>
        <strain evidence="1">AH820</strain>
        <plasmid evidence="1">pPER272</plasmid>
    </source>
</reference>
<dbReference type="EMBL" id="DQ889678">
    <property type="protein sequence ID" value="ABK01173.1"/>
    <property type="molecule type" value="Genomic_DNA"/>
</dbReference>
<sequence length="90" mass="10502">MYILQQSRSISVKLSFNNTRNSLARGLYIKERCVLSIMDIMQQLMDVDKKAREQERMELIQRFYNEGVSITTIANATNMCEEDISYIVSN</sequence>
<organism evidence="1">
    <name type="scientific">Bacillus cereus</name>
    <dbReference type="NCBI Taxonomy" id="1396"/>
    <lineage>
        <taxon>Bacteria</taxon>
        <taxon>Bacillati</taxon>
        <taxon>Bacillota</taxon>
        <taxon>Bacilli</taxon>
        <taxon>Bacillales</taxon>
        <taxon>Bacillaceae</taxon>
        <taxon>Bacillus</taxon>
        <taxon>Bacillus cereus group</taxon>
    </lineage>
</organism>
<evidence type="ECO:0000313" key="1">
    <source>
        <dbReference type="EMBL" id="ABK00908.1"/>
    </source>
</evidence>
<geneLocation type="plasmid" evidence="1">
    <name>pPER272</name>
</geneLocation>
<keyword evidence="1" id="KW-0614">Plasmid</keyword>
<accession>A1BZC8</accession>
<dbReference type="EMBL" id="DQ889677">
    <property type="protein sequence ID" value="ABK00908.1"/>
    <property type="molecule type" value="Genomic_DNA"/>
</dbReference>
<gene>
    <name evidence="2" type="ORF">pPER272_0098</name>
    <name evidence="1" type="ORF">pPER272_AH820_0098</name>
</gene>
<proteinExistence type="predicted"/>
<name>A1BZC8_BACCE</name>
<protein>
    <recommendedName>
        <fullName evidence="3">Resolvase HTH domain-containing protein</fullName>
    </recommendedName>
</protein>